<accession>A0A0L9V6B8</accession>
<dbReference type="EMBL" id="CM003378">
    <property type="protein sequence ID" value="KOM50234.1"/>
    <property type="molecule type" value="Genomic_DNA"/>
</dbReference>
<proteinExistence type="predicted"/>
<sequence length="153" mass="17097">MSTGSFVRVEGNWISAREDRVIVALGLHCEDTDRVEIVVRRIWTHIFRNRVRGYYKKCDSKPEVGAEVEVQAEVEVEVEVVGDVDVVVEGEVEVEVEAMTDVDKVVEGEVEVEVEVVADVAVVVEGEVQVQVEGVAEVEDYHVIINDAHFMCI</sequence>
<name>A0A0L9V6B8_PHAAN</name>
<dbReference type="AlphaFoldDB" id="A0A0L9V6B8"/>
<evidence type="ECO:0000313" key="1">
    <source>
        <dbReference type="EMBL" id="KOM50234.1"/>
    </source>
</evidence>
<organism evidence="1 2">
    <name type="scientific">Phaseolus angularis</name>
    <name type="common">Azuki bean</name>
    <name type="synonym">Vigna angularis</name>
    <dbReference type="NCBI Taxonomy" id="3914"/>
    <lineage>
        <taxon>Eukaryota</taxon>
        <taxon>Viridiplantae</taxon>
        <taxon>Streptophyta</taxon>
        <taxon>Embryophyta</taxon>
        <taxon>Tracheophyta</taxon>
        <taxon>Spermatophyta</taxon>
        <taxon>Magnoliopsida</taxon>
        <taxon>eudicotyledons</taxon>
        <taxon>Gunneridae</taxon>
        <taxon>Pentapetalae</taxon>
        <taxon>rosids</taxon>
        <taxon>fabids</taxon>
        <taxon>Fabales</taxon>
        <taxon>Fabaceae</taxon>
        <taxon>Papilionoideae</taxon>
        <taxon>50 kb inversion clade</taxon>
        <taxon>NPAAA clade</taxon>
        <taxon>indigoferoid/millettioid clade</taxon>
        <taxon>Phaseoleae</taxon>
        <taxon>Vigna</taxon>
    </lineage>
</organism>
<evidence type="ECO:0000313" key="2">
    <source>
        <dbReference type="Proteomes" id="UP000053144"/>
    </source>
</evidence>
<gene>
    <name evidence="1" type="ORF">LR48_Vigan08g106100</name>
</gene>
<protein>
    <submittedName>
        <fullName evidence="1">Uncharacterized protein</fullName>
    </submittedName>
</protein>
<dbReference type="Proteomes" id="UP000053144">
    <property type="component" value="Chromosome 8"/>
</dbReference>
<dbReference type="Gramene" id="KOM50234">
    <property type="protein sequence ID" value="KOM50234"/>
    <property type="gene ID" value="LR48_Vigan08g106100"/>
</dbReference>
<reference evidence="2" key="1">
    <citation type="journal article" date="2015" name="Proc. Natl. Acad. Sci. U.S.A.">
        <title>Genome sequencing of adzuki bean (Vigna angularis) provides insight into high starch and low fat accumulation and domestication.</title>
        <authorList>
            <person name="Yang K."/>
            <person name="Tian Z."/>
            <person name="Chen C."/>
            <person name="Luo L."/>
            <person name="Zhao B."/>
            <person name="Wang Z."/>
            <person name="Yu L."/>
            <person name="Li Y."/>
            <person name="Sun Y."/>
            <person name="Li W."/>
            <person name="Chen Y."/>
            <person name="Li Y."/>
            <person name="Zhang Y."/>
            <person name="Ai D."/>
            <person name="Zhao J."/>
            <person name="Shang C."/>
            <person name="Ma Y."/>
            <person name="Wu B."/>
            <person name="Wang M."/>
            <person name="Gao L."/>
            <person name="Sun D."/>
            <person name="Zhang P."/>
            <person name="Guo F."/>
            <person name="Wang W."/>
            <person name="Li Y."/>
            <person name="Wang J."/>
            <person name="Varshney R.K."/>
            <person name="Wang J."/>
            <person name="Ling H.Q."/>
            <person name="Wan P."/>
        </authorList>
    </citation>
    <scope>NUCLEOTIDE SEQUENCE</scope>
    <source>
        <strain evidence="2">cv. Jingnong 6</strain>
    </source>
</reference>